<name>A0A554VLG9_9FLAO</name>
<keyword evidence="2" id="KW-1185">Reference proteome</keyword>
<dbReference type="RefSeq" id="WP_143916372.1">
    <property type="nucleotide sequence ID" value="NZ_CANMIK010000018.1"/>
</dbReference>
<reference evidence="1 2" key="1">
    <citation type="submission" date="2019-07" db="EMBL/GenBank/DDBJ databases">
        <title>The draft genome sequence of Aquimarina algiphila M91.</title>
        <authorList>
            <person name="Meng X."/>
        </authorList>
    </citation>
    <scope>NUCLEOTIDE SEQUENCE [LARGE SCALE GENOMIC DNA]</scope>
    <source>
        <strain evidence="1 2">M91</strain>
    </source>
</reference>
<dbReference type="AlphaFoldDB" id="A0A554VLG9"/>
<dbReference type="Proteomes" id="UP000318833">
    <property type="component" value="Unassembled WGS sequence"/>
</dbReference>
<proteinExistence type="predicted"/>
<evidence type="ECO:0000313" key="1">
    <source>
        <dbReference type="EMBL" id="TSE09009.1"/>
    </source>
</evidence>
<sequence length="232" mass="24632">MKEIKIIVSLIGIAFLLNCSGSDDGEGTPSGVTPDPASLVFPSENATCTSGTFISSTENEIDFEWNTAKNAVSYIVNITDLKTNTTSKVSSRETTVKIKLLQDNSYTWSVTAIGSGDAETSTSPVWEFYSPAEGVVNYAPFPAEISTPKNLDVLTGLSKTIEWIGADEDNDITSYDVFLGTTNPPVDVLGNTTSTTIASGSLTATTTYYIQIVTNDAFGNKTKSAVTAFSTP</sequence>
<accession>A0A554VLG9</accession>
<dbReference type="SUPFAM" id="SSF49265">
    <property type="entry name" value="Fibronectin type III"/>
    <property type="match status" value="1"/>
</dbReference>
<comment type="caution">
    <text evidence="1">The sequence shown here is derived from an EMBL/GenBank/DDBJ whole genome shotgun (WGS) entry which is preliminary data.</text>
</comment>
<protein>
    <recommendedName>
        <fullName evidence="3">Fibronectin type-III domain-containing protein</fullName>
    </recommendedName>
</protein>
<organism evidence="1 2">
    <name type="scientific">Aquimarina algiphila</name>
    <dbReference type="NCBI Taxonomy" id="2047982"/>
    <lineage>
        <taxon>Bacteria</taxon>
        <taxon>Pseudomonadati</taxon>
        <taxon>Bacteroidota</taxon>
        <taxon>Flavobacteriia</taxon>
        <taxon>Flavobacteriales</taxon>
        <taxon>Flavobacteriaceae</taxon>
        <taxon>Aquimarina</taxon>
    </lineage>
</organism>
<evidence type="ECO:0000313" key="2">
    <source>
        <dbReference type="Proteomes" id="UP000318833"/>
    </source>
</evidence>
<dbReference type="OrthoDB" id="1164551at2"/>
<dbReference type="InterPro" id="IPR036116">
    <property type="entry name" value="FN3_sf"/>
</dbReference>
<evidence type="ECO:0008006" key="3">
    <source>
        <dbReference type="Google" id="ProtNLM"/>
    </source>
</evidence>
<dbReference type="EMBL" id="VLNR01000017">
    <property type="protein sequence ID" value="TSE09009.1"/>
    <property type="molecule type" value="Genomic_DNA"/>
</dbReference>
<gene>
    <name evidence="1" type="ORF">FOF46_10030</name>
</gene>
<dbReference type="Gene3D" id="2.60.40.10">
    <property type="entry name" value="Immunoglobulins"/>
    <property type="match status" value="2"/>
</dbReference>
<dbReference type="InterPro" id="IPR013783">
    <property type="entry name" value="Ig-like_fold"/>
</dbReference>